<name>A0AAW1RG72_9CHLO</name>
<proteinExistence type="predicted"/>
<dbReference type="Proteomes" id="UP001485043">
    <property type="component" value="Unassembled WGS sequence"/>
</dbReference>
<comment type="caution">
    <text evidence="1">The sequence shown here is derived from an EMBL/GenBank/DDBJ whole genome shotgun (WGS) entry which is preliminary data.</text>
</comment>
<accession>A0AAW1RG72</accession>
<protein>
    <submittedName>
        <fullName evidence="1">Uncharacterized protein</fullName>
    </submittedName>
</protein>
<organism evidence="1 2">
    <name type="scientific">Apatococcus fuscideae</name>
    <dbReference type="NCBI Taxonomy" id="2026836"/>
    <lineage>
        <taxon>Eukaryota</taxon>
        <taxon>Viridiplantae</taxon>
        <taxon>Chlorophyta</taxon>
        <taxon>core chlorophytes</taxon>
        <taxon>Trebouxiophyceae</taxon>
        <taxon>Chlorellales</taxon>
        <taxon>Chlorellaceae</taxon>
        <taxon>Apatococcus</taxon>
    </lineage>
</organism>
<keyword evidence="2" id="KW-1185">Reference proteome</keyword>
<reference evidence="1 2" key="1">
    <citation type="journal article" date="2024" name="Nat. Commun.">
        <title>Phylogenomics reveals the evolutionary origins of lichenization in chlorophyte algae.</title>
        <authorList>
            <person name="Puginier C."/>
            <person name="Libourel C."/>
            <person name="Otte J."/>
            <person name="Skaloud P."/>
            <person name="Haon M."/>
            <person name="Grisel S."/>
            <person name="Petersen M."/>
            <person name="Berrin J.G."/>
            <person name="Delaux P.M."/>
            <person name="Dal Grande F."/>
            <person name="Keller J."/>
        </authorList>
    </citation>
    <scope>NUCLEOTIDE SEQUENCE [LARGE SCALE GENOMIC DNA]</scope>
    <source>
        <strain evidence="1 2">SAG 2523</strain>
    </source>
</reference>
<dbReference type="EMBL" id="JALJOV010002211">
    <property type="protein sequence ID" value="KAK9832759.1"/>
    <property type="molecule type" value="Genomic_DNA"/>
</dbReference>
<dbReference type="AlphaFoldDB" id="A0AAW1RG72"/>
<sequence length="120" mass="12847">MLDAGHVNQTNLAAPGPLLEAEEALRPVPALLWHHLGLMDQESFGNGQLLAEGGYGAVHMTCYLGSPRWQHEEEAGNILLVEALTEPGIVPEIKVADFGLARLGGPWDAATANAKKLRCK</sequence>
<evidence type="ECO:0000313" key="1">
    <source>
        <dbReference type="EMBL" id="KAK9832759.1"/>
    </source>
</evidence>
<gene>
    <name evidence="1" type="ORF">WJX84_005786</name>
</gene>
<evidence type="ECO:0000313" key="2">
    <source>
        <dbReference type="Proteomes" id="UP001485043"/>
    </source>
</evidence>